<feature type="region of interest" description="Disordered" evidence="1">
    <location>
        <begin position="354"/>
        <end position="393"/>
    </location>
</feature>
<accession>A0A2A6C9U9</accession>
<dbReference type="Gene3D" id="1.25.40.90">
    <property type="match status" value="1"/>
</dbReference>
<feature type="compositionally biased region" description="Gly residues" evidence="1">
    <location>
        <begin position="660"/>
        <end position="677"/>
    </location>
</feature>
<evidence type="ECO:0000313" key="2">
    <source>
        <dbReference type="EnsemblMetazoa" id="PPA09649.1"/>
    </source>
</evidence>
<dbReference type="AlphaFoldDB" id="A0A2A6C9U9"/>
<reference evidence="3" key="1">
    <citation type="journal article" date="2008" name="Nat. Genet.">
        <title>The Pristionchus pacificus genome provides a unique perspective on nematode lifestyle and parasitism.</title>
        <authorList>
            <person name="Dieterich C."/>
            <person name="Clifton S.W."/>
            <person name="Schuster L.N."/>
            <person name="Chinwalla A."/>
            <person name="Delehaunty K."/>
            <person name="Dinkelacker I."/>
            <person name="Fulton L."/>
            <person name="Fulton R."/>
            <person name="Godfrey J."/>
            <person name="Minx P."/>
            <person name="Mitreva M."/>
            <person name="Roeseler W."/>
            <person name="Tian H."/>
            <person name="Witte H."/>
            <person name="Yang S.P."/>
            <person name="Wilson R.K."/>
            <person name="Sommer R.J."/>
        </authorList>
    </citation>
    <scope>NUCLEOTIDE SEQUENCE [LARGE SCALE GENOMIC DNA]</scope>
    <source>
        <strain evidence="3">PS312</strain>
    </source>
</reference>
<feature type="region of interest" description="Disordered" evidence="1">
    <location>
        <begin position="474"/>
        <end position="766"/>
    </location>
</feature>
<dbReference type="EnsemblMetazoa" id="PPA09649.1">
    <property type="protein sequence ID" value="PPA09649.1"/>
    <property type="gene ID" value="WBGene00099203"/>
</dbReference>
<name>A0A2A6C9U9_PRIPA</name>
<feature type="compositionally biased region" description="Low complexity" evidence="1">
    <location>
        <begin position="627"/>
        <end position="651"/>
    </location>
</feature>
<feature type="compositionally biased region" description="Low complexity" evidence="1">
    <location>
        <begin position="753"/>
        <end position="766"/>
    </location>
</feature>
<dbReference type="Pfam" id="PF04818">
    <property type="entry name" value="CID"/>
    <property type="match status" value="1"/>
</dbReference>
<dbReference type="SMART" id="SM00582">
    <property type="entry name" value="RPR"/>
    <property type="match status" value="1"/>
</dbReference>
<organism evidence="2 3">
    <name type="scientific">Pristionchus pacificus</name>
    <name type="common">Parasitic nematode worm</name>
    <dbReference type="NCBI Taxonomy" id="54126"/>
    <lineage>
        <taxon>Eukaryota</taxon>
        <taxon>Metazoa</taxon>
        <taxon>Ecdysozoa</taxon>
        <taxon>Nematoda</taxon>
        <taxon>Chromadorea</taxon>
        <taxon>Rhabditida</taxon>
        <taxon>Rhabditina</taxon>
        <taxon>Diplogasteromorpha</taxon>
        <taxon>Diplogasteroidea</taxon>
        <taxon>Neodiplogasteridae</taxon>
        <taxon>Pristionchus</taxon>
    </lineage>
</organism>
<feature type="region of interest" description="Disordered" evidence="1">
    <location>
        <begin position="298"/>
        <end position="333"/>
    </location>
</feature>
<feature type="compositionally biased region" description="Acidic residues" evidence="1">
    <location>
        <begin position="305"/>
        <end position="316"/>
    </location>
</feature>
<dbReference type="Proteomes" id="UP000005239">
    <property type="component" value="Unassembled WGS sequence"/>
</dbReference>
<dbReference type="InterPro" id="IPR006569">
    <property type="entry name" value="CID_dom"/>
</dbReference>
<dbReference type="GO" id="GO:0031124">
    <property type="term" value="P:mRNA 3'-end processing"/>
    <property type="evidence" value="ECO:0000318"/>
    <property type="project" value="GO_Central"/>
</dbReference>
<accession>A0A8R1YCA4</accession>
<sequence length="766" mass="81295">MVHLSAELATKRLQSANATQDGIESISTWILHHTESIRMLADCWLKLFRTEAEDRRVVLFYIMNDVVQRAKKKHSDVVCSTFEQPVILAVSLGRFSEKLRNVMGRCLKLIAECTAFSAAGLDKMNRMIQDPNGDTDDGNYEIDVMDLAKKIEAFMKSVTAISKGFETLKRAPQDLEEQIQTRMKDRKEGAILLKETRTAILRLERFEEAVENNTKRLYEFVDEIETAKRLFNMQLRDVAVVEDAYVKFGQGVREVQDEVEEMVRTGVYPAGSPPRDAPSPSADDDVFSGGVEQVLNKMRPHDVTDEADMDIDDDEPPPSMWEKKPDAAPISTSRPSLVERAAALAAHMPSLASHMGIDPRARGNNSGVASTSSTPSTPSTPSLSSIAPPPAKKPAIDSAALHQVFLMAAANIPGMQQAQKAAGYPGAMPTTSAASATAPPVTYSVPPPAFAPNVPPPSQAAVAQFMALQQQQQQLGGGGAAAPISVHTLPPSVPSAPQISPYSAPPPGYPPMNSGTPAAQQYMNPPPQQQQQNRPPQQSHFSPPAAGGSYQMGYGGATGGYPQQQQAAASQPPYGGGQQQGQKKYSTMPEFGRSNSNPGGSIISPTGGPPSGYPPPGGSHWAPIQNTPSTPSASASAAAPATGTPYTPTAPGLMGRKASDGGGGGYGRGGGQYGGYGNRQEEQSEDAYQPRPRQSSFEGGHDVDYRNQYPPRGGGGTRPGYGRGGNQGGGFGRGGGFQRGGPRGGGGRGGFGNQQNYRGGFNNQGY</sequence>
<evidence type="ECO:0000313" key="3">
    <source>
        <dbReference type="Proteomes" id="UP000005239"/>
    </source>
</evidence>
<gene>
    <name evidence="2" type="primary">WBGene00099203</name>
</gene>
<feature type="compositionally biased region" description="Low complexity" evidence="1">
    <location>
        <begin position="369"/>
        <end position="386"/>
    </location>
</feature>
<feature type="compositionally biased region" description="Pro residues" evidence="1">
    <location>
        <begin position="607"/>
        <end position="617"/>
    </location>
</feature>
<protein>
    <submittedName>
        <fullName evidence="2">Cids-2</fullName>
    </submittedName>
</protein>
<feature type="compositionally biased region" description="Gly residues" evidence="1">
    <location>
        <begin position="712"/>
        <end position="752"/>
    </location>
</feature>
<dbReference type="OrthoDB" id="10069473at2759"/>
<feature type="compositionally biased region" description="Low complexity" evidence="1">
    <location>
        <begin position="517"/>
        <end position="538"/>
    </location>
</feature>
<dbReference type="PROSITE" id="PS51391">
    <property type="entry name" value="CID"/>
    <property type="match status" value="1"/>
</dbReference>
<dbReference type="PANTHER" id="PTHR12460:SF39">
    <property type="entry name" value="CID DOMAIN-CONTAINING PROTEIN"/>
    <property type="match status" value="1"/>
</dbReference>
<keyword evidence="3" id="KW-1185">Reference proteome</keyword>
<dbReference type="InterPro" id="IPR008942">
    <property type="entry name" value="ENTH_VHS"/>
</dbReference>
<feature type="compositionally biased region" description="Low complexity" evidence="1">
    <location>
        <begin position="560"/>
        <end position="573"/>
    </location>
</feature>
<dbReference type="PANTHER" id="PTHR12460">
    <property type="entry name" value="CYCLIN-DEPENDENT KINASE INHIBITOR-RELATED PROTEIN"/>
    <property type="match status" value="1"/>
</dbReference>
<proteinExistence type="predicted"/>
<reference evidence="2" key="2">
    <citation type="submission" date="2022-06" db="UniProtKB">
        <authorList>
            <consortium name="EnsemblMetazoa"/>
        </authorList>
    </citation>
    <scope>IDENTIFICATION</scope>
    <source>
        <strain evidence="2">PS312</strain>
    </source>
</reference>
<evidence type="ECO:0000256" key="1">
    <source>
        <dbReference type="SAM" id="MobiDB-lite"/>
    </source>
</evidence>
<dbReference type="GO" id="GO:0000993">
    <property type="term" value="F:RNA polymerase II complex binding"/>
    <property type="evidence" value="ECO:0000318"/>
    <property type="project" value="GO_Central"/>
</dbReference>